<dbReference type="Proteomes" id="UP000331127">
    <property type="component" value="Unassembled WGS sequence"/>
</dbReference>
<dbReference type="AlphaFoldDB" id="A0A5M3WSE4"/>
<accession>A0A5M3WSE4</accession>
<dbReference type="InterPro" id="IPR050389">
    <property type="entry name" value="LysR-type_TF"/>
</dbReference>
<evidence type="ECO:0000259" key="5">
    <source>
        <dbReference type="PROSITE" id="PS50931"/>
    </source>
</evidence>
<proteinExistence type="inferred from homology"/>
<sequence>MRLTGIDLNLLVALDALLTECNVTRAAERSSVGQPAMSASLARLRKHFDDPLLVREGRRLKRTPLAETLVGPVRRALVATEAVLLRSPAFDPRKDNAAFTIMAADYVTMVLLRPLLESIAAEAPNVRICVRPVEADFADQLRHRAVDMVIIPTELAGRRVPFPHEPLFTDRYVLVVDENHPDVGDRVTLEQLTSLRYVAFSGGTVSPISDTELESLGVHLPVELTTESFVVALLLLGGTGLATIALERLARELAGTAQLRIVECPLALRTIHEAMYWNPRRDDDLAHQWLRRRITDLARTM</sequence>
<dbReference type="InterPro" id="IPR000847">
    <property type="entry name" value="LysR_HTH_N"/>
</dbReference>
<dbReference type="GO" id="GO:0003677">
    <property type="term" value="F:DNA binding"/>
    <property type="evidence" value="ECO:0007669"/>
    <property type="project" value="UniProtKB-KW"/>
</dbReference>
<name>A0A5M3WSE4_9ACTN</name>
<keyword evidence="7" id="KW-1185">Reference proteome</keyword>
<keyword evidence="3" id="KW-0238">DNA-binding</keyword>
<dbReference type="CDD" id="cd08417">
    <property type="entry name" value="PBP2_Nitroaromatics_like"/>
    <property type="match status" value="1"/>
</dbReference>
<dbReference type="PANTHER" id="PTHR30118:SF15">
    <property type="entry name" value="TRANSCRIPTIONAL REGULATORY PROTEIN"/>
    <property type="match status" value="1"/>
</dbReference>
<dbReference type="GO" id="GO:0003700">
    <property type="term" value="F:DNA-binding transcription factor activity"/>
    <property type="evidence" value="ECO:0007669"/>
    <property type="project" value="InterPro"/>
</dbReference>
<evidence type="ECO:0000256" key="4">
    <source>
        <dbReference type="ARBA" id="ARBA00023163"/>
    </source>
</evidence>
<feature type="domain" description="HTH lysR-type" evidence="5">
    <location>
        <begin position="6"/>
        <end position="63"/>
    </location>
</feature>
<comment type="caution">
    <text evidence="6">The sequence shown here is derived from an EMBL/GenBank/DDBJ whole genome shotgun (WGS) entry which is preliminary data.</text>
</comment>
<evidence type="ECO:0000256" key="2">
    <source>
        <dbReference type="ARBA" id="ARBA00023015"/>
    </source>
</evidence>
<gene>
    <name evidence="6" type="ORF">Amac_058720</name>
</gene>
<organism evidence="6 7">
    <name type="scientific">Acrocarpospora macrocephala</name>
    <dbReference type="NCBI Taxonomy" id="150177"/>
    <lineage>
        <taxon>Bacteria</taxon>
        <taxon>Bacillati</taxon>
        <taxon>Actinomycetota</taxon>
        <taxon>Actinomycetes</taxon>
        <taxon>Streptosporangiales</taxon>
        <taxon>Streptosporangiaceae</taxon>
        <taxon>Acrocarpospora</taxon>
    </lineage>
</organism>
<evidence type="ECO:0000313" key="7">
    <source>
        <dbReference type="Proteomes" id="UP000331127"/>
    </source>
</evidence>
<dbReference type="InterPro" id="IPR036390">
    <property type="entry name" value="WH_DNA-bd_sf"/>
</dbReference>
<comment type="similarity">
    <text evidence="1">Belongs to the LysR transcriptional regulatory family.</text>
</comment>
<evidence type="ECO:0000313" key="6">
    <source>
        <dbReference type="EMBL" id="GES12275.1"/>
    </source>
</evidence>
<dbReference type="SUPFAM" id="SSF46785">
    <property type="entry name" value="Winged helix' DNA-binding domain"/>
    <property type="match status" value="1"/>
</dbReference>
<dbReference type="SUPFAM" id="SSF53850">
    <property type="entry name" value="Periplasmic binding protein-like II"/>
    <property type="match status" value="1"/>
</dbReference>
<dbReference type="Pfam" id="PF03466">
    <property type="entry name" value="LysR_substrate"/>
    <property type="match status" value="1"/>
</dbReference>
<dbReference type="PRINTS" id="PR00039">
    <property type="entry name" value="HTHLYSR"/>
</dbReference>
<keyword evidence="4" id="KW-0804">Transcription</keyword>
<dbReference type="InterPro" id="IPR036388">
    <property type="entry name" value="WH-like_DNA-bd_sf"/>
</dbReference>
<dbReference type="Gene3D" id="3.40.190.10">
    <property type="entry name" value="Periplasmic binding protein-like II"/>
    <property type="match status" value="2"/>
</dbReference>
<dbReference type="PANTHER" id="PTHR30118">
    <property type="entry name" value="HTH-TYPE TRANSCRIPTIONAL REGULATOR LEUO-RELATED"/>
    <property type="match status" value="1"/>
</dbReference>
<dbReference type="InterPro" id="IPR037402">
    <property type="entry name" value="YidZ_PBP2"/>
</dbReference>
<dbReference type="Pfam" id="PF00126">
    <property type="entry name" value="HTH_1"/>
    <property type="match status" value="1"/>
</dbReference>
<evidence type="ECO:0000256" key="1">
    <source>
        <dbReference type="ARBA" id="ARBA00009437"/>
    </source>
</evidence>
<keyword evidence="2" id="KW-0805">Transcription regulation</keyword>
<dbReference type="PROSITE" id="PS50931">
    <property type="entry name" value="HTH_LYSR"/>
    <property type="match status" value="1"/>
</dbReference>
<reference evidence="6 7" key="1">
    <citation type="submission" date="2019-10" db="EMBL/GenBank/DDBJ databases">
        <title>Whole genome shotgun sequence of Acrocarpospora macrocephala NBRC 16266.</title>
        <authorList>
            <person name="Ichikawa N."/>
            <person name="Kimura A."/>
            <person name="Kitahashi Y."/>
            <person name="Komaki H."/>
            <person name="Oguchi A."/>
        </authorList>
    </citation>
    <scope>NUCLEOTIDE SEQUENCE [LARGE SCALE GENOMIC DNA]</scope>
    <source>
        <strain evidence="6 7">NBRC 16266</strain>
    </source>
</reference>
<dbReference type="InterPro" id="IPR005119">
    <property type="entry name" value="LysR_subst-bd"/>
</dbReference>
<dbReference type="RefSeq" id="WP_155357587.1">
    <property type="nucleotide sequence ID" value="NZ_BAAAHL010000012.1"/>
</dbReference>
<evidence type="ECO:0000256" key="3">
    <source>
        <dbReference type="ARBA" id="ARBA00023125"/>
    </source>
</evidence>
<dbReference type="Gene3D" id="1.10.10.10">
    <property type="entry name" value="Winged helix-like DNA-binding domain superfamily/Winged helix DNA-binding domain"/>
    <property type="match status" value="1"/>
</dbReference>
<dbReference type="OrthoDB" id="8717159at2"/>
<dbReference type="EMBL" id="BLAE01000035">
    <property type="protein sequence ID" value="GES12275.1"/>
    <property type="molecule type" value="Genomic_DNA"/>
</dbReference>
<protein>
    <submittedName>
        <fullName evidence="6">LysR family transcriptional regulator</fullName>
    </submittedName>
</protein>